<dbReference type="AlphaFoldDB" id="A0AAE2MPR3"/>
<gene>
    <name evidence="1" type="ORF">GGE16_005132</name>
</gene>
<dbReference type="RefSeq" id="WP_183610959.1">
    <property type="nucleotide sequence ID" value="NZ_JACHAZ010000008.1"/>
</dbReference>
<accession>A0AAE2MPR3</accession>
<evidence type="ECO:0000313" key="2">
    <source>
        <dbReference type="Proteomes" id="UP000538507"/>
    </source>
</evidence>
<evidence type="ECO:0000313" key="1">
    <source>
        <dbReference type="EMBL" id="MBB4293047.1"/>
    </source>
</evidence>
<dbReference type="Proteomes" id="UP000538507">
    <property type="component" value="Unassembled WGS sequence"/>
</dbReference>
<name>A0AAE2MPR3_RHILE</name>
<sequence>MFLRHDPSSLCNTTGARHVAALSAAISSAPHEMLFGRRGILDSPVTEASNLDGCVKVKLLSNFALLHGGASRQPA</sequence>
<proteinExistence type="predicted"/>
<reference evidence="1 2" key="1">
    <citation type="submission" date="2020-08" db="EMBL/GenBank/DDBJ databases">
        <title>Genomic Encyclopedia of Type Strains, Phase IV (KMG-V): Genome sequencing to study the core and pangenomes of soil and plant-associated prokaryotes.</title>
        <authorList>
            <person name="Whitman W."/>
        </authorList>
    </citation>
    <scope>NUCLEOTIDE SEQUENCE [LARGE SCALE GENOMIC DNA]</scope>
    <source>
        <strain evidence="1 2">SEMIA 415</strain>
    </source>
</reference>
<dbReference type="EMBL" id="JACIGO010000008">
    <property type="protein sequence ID" value="MBB4293047.1"/>
    <property type="molecule type" value="Genomic_DNA"/>
</dbReference>
<comment type="caution">
    <text evidence="1">The sequence shown here is derived from an EMBL/GenBank/DDBJ whole genome shotgun (WGS) entry which is preliminary data.</text>
</comment>
<organism evidence="1 2">
    <name type="scientific">Rhizobium leguminosarum</name>
    <dbReference type="NCBI Taxonomy" id="384"/>
    <lineage>
        <taxon>Bacteria</taxon>
        <taxon>Pseudomonadati</taxon>
        <taxon>Pseudomonadota</taxon>
        <taxon>Alphaproteobacteria</taxon>
        <taxon>Hyphomicrobiales</taxon>
        <taxon>Rhizobiaceae</taxon>
        <taxon>Rhizobium/Agrobacterium group</taxon>
        <taxon>Rhizobium</taxon>
    </lineage>
</organism>
<protein>
    <submittedName>
        <fullName evidence="1">Uncharacterized protein</fullName>
    </submittedName>
</protein>